<accession>A0AAU7CPW7</accession>
<proteinExistence type="predicted"/>
<organism evidence="1">
    <name type="scientific">Singulisphaera sp. Ch08</name>
    <dbReference type="NCBI Taxonomy" id="3120278"/>
    <lineage>
        <taxon>Bacteria</taxon>
        <taxon>Pseudomonadati</taxon>
        <taxon>Planctomycetota</taxon>
        <taxon>Planctomycetia</taxon>
        <taxon>Isosphaerales</taxon>
        <taxon>Isosphaeraceae</taxon>
        <taxon>Singulisphaera</taxon>
    </lineage>
</organism>
<dbReference type="RefSeq" id="WP_406699944.1">
    <property type="nucleotide sequence ID" value="NZ_CP155447.1"/>
</dbReference>
<dbReference type="EMBL" id="CP155447">
    <property type="protein sequence ID" value="XBH07098.1"/>
    <property type="molecule type" value="Genomic_DNA"/>
</dbReference>
<dbReference type="AlphaFoldDB" id="A0AAU7CPW7"/>
<reference evidence="1" key="1">
    <citation type="submission" date="2024-05" db="EMBL/GenBank/DDBJ databases">
        <title>Planctomycetes of the genus Singulisphaera possess chitinolytic capabilities.</title>
        <authorList>
            <person name="Ivanova A."/>
        </authorList>
    </citation>
    <scope>NUCLEOTIDE SEQUENCE</scope>
    <source>
        <strain evidence="1">Ch08T</strain>
    </source>
</reference>
<gene>
    <name evidence="1" type="ORF">V5E97_13960</name>
</gene>
<name>A0AAU7CPW7_9BACT</name>
<evidence type="ECO:0000313" key="1">
    <source>
        <dbReference type="EMBL" id="XBH07098.1"/>
    </source>
</evidence>
<protein>
    <submittedName>
        <fullName evidence="1">Uncharacterized protein</fullName>
    </submittedName>
</protein>
<sequence>MPMMACFILLALSADAPVDSSRPNVSTLKGQVVELTKVLNEQGRKFDEAPIATQVVLKAQDQTLTPLLSDDASRALFQDERLRDRPAELKVRRLPKLPYVQVLSFKVEFNGMLRTPEYYCEICSISVRYPQICPCCQGSMDLRMQPKDD</sequence>